<dbReference type="AlphaFoldDB" id="A0AA88S874"/>
<dbReference type="PANTHER" id="PTHR21027:SF1">
    <property type="entry name" value="TRNA-SPLICING ENDONUCLEASE SUBUNIT SEN54"/>
    <property type="match status" value="1"/>
</dbReference>
<gene>
    <name evidence="4" type="ORF">Q7C36_017199</name>
</gene>
<comment type="similarity">
    <text evidence="1">Belongs to the SEN54 family.</text>
</comment>
<dbReference type="GO" id="GO:0000214">
    <property type="term" value="C:tRNA-intron endonuclease complex"/>
    <property type="evidence" value="ECO:0007669"/>
    <property type="project" value="TreeGrafter"/>
</dbReference>
<dbReference type="InterPro" id="IPR024337">
    <property type="entry name" value="tRNA_splic_suSen54"/>
</dbReference>
<keyword evidence="5" id="KW-1185">Reference proteome</keyword>
<keyword evidence="2" id="KW-0819">tRNA processing</keyword>
<accession>A0AA88S874</accession>
<dbReference type="Pfam" id="PF12928">
    <property type="entry name" value="tRNA_int_end_N2"/>
    <property type="match status" value="1"/>
</dbReference>
<reference evidence="4" key="1">
    <citation type="submission" date="2023-08" db="EMBL/GenBank/DDBJ databases">
        <title>Pelteobagrus vachellii genome.</title>
        <authorList>
            <person name="Liu H."/>
        </authorList>
    </citation>
    <scope>NUCLEOTIDE SEQUENCE</scope>
    <source>
        <strain evidence="4">PRFRI_2022a</strain>
        <tissue evidence="4">Muscle</tissue>
    </source>
</reference>
<dbReference type="Proteomes" id="UP001187315">
    <property type="component" value="Unassembled WGS sequence"/>
</dbReference>
<dbReference type="InterPro" id="IPR024336">
    <property type="entry name" value="tRNA_splic_suSen54_N"/>
</dbReference>
<evidence type="ECO:0000313" key="4">
    <source>
        <dbReference type="EMBL" id="KAK2829209.1"/>
    </source>
</evidence>
<organism evidence="4 5">
    <name type="scientific">Tachysurus vachellii</name>
    <name type="common">Darkbarbel catfish</name>
    <name type="synonym">Pelteobagrus vachellii</name>
    <dbReference type="NCBI Taxonomy" id="175792"/>
    <lineage>
        <taxon>Eukaryota</taxon>
        <taxon>Metazoa</taxon>
        <taxon>Chordata</taxon>
        <taxon>Craniata</taxon>
        <taxon>Vertebrata</taxon>
        <taxon>Euteleostomi</taxon>
        <taxon>Actinopterygii</taxon>
        <taxon>Neopterygii</taxon>
        <taxon>Teleostei</taxon>
        <taxon>Ostariophysi</taxon>
        <taxon>Siluriformes</taxon>
        <taxon>Bagridae</taxon>
        <taxon>Tachysurus</taxon>
    </lineage>
</organism>
<dbReference type="GO" id="GO:0000379">
    <property type="term" value="P:tRNA-type intron splice site recognition and cleavage"/>
    <property type="evidence" value="ECO:0007669"/>
    <property type="project" value="TreeGrafter"/>
</dbReference>
<evidence type="ECO:0000256" key="1">
    <source>
        <dbReference type="ARBA" id="ARBA00005736"/>
    </source>
</evidence>
<evidence type="ECO:0000313" key="5">
    <source>
        <dbReference type="Proteomes" id="UP001187315"/>
    </source>
</evidence>
<comment type="caution">
    <text evidence="4">The sequence shown here is derived from an EMBL/GenBank/DDBJ whole genome shotgun (WGS) entry which is preliminary data.</text>
</comment>
<name>A0AA88S874_TACVA</name>
<feature type="domain" description="tRNA-splicing endonuclease subunit Sen54 N-terminal" evidence="3">
    <location>
        <begin position="66"/>
        <end position="130"/>
    </location>
</feature>
<dbReference type="EMBL" id="JAVHJS010000018">
    <property type="protein sequence ID" value="KAK2829209.1"/>
    <property type="molecule type" value="Genomic_DNA"/>
</dbReference>
<sequence length="513" mass="59792">MAANGTQLALVQVDFCNELLSSSELFQSRSQSHKIPVRGQKEFLPNKSEQQKACLQKTLDEHWVLVKEERVERVGNLVNAEWIPEEKLVKLKSPAGKFWQTMGYSDQGKQCLFPEEALYLMECGNVQVFYHDLPISIQEGYESFLSAETVTFIQYQVFGHLKRLGYVVKRFDTRLPSLYRQQLNLPLSNNRLHKLFKRKWSLIPGDRLCNKKSTENPEVSAGHHEGELKTNVPYSSLESPGQLQMQQAFQGETLILDQSLNRAPGRNWWTYIPSKPQADSFQPSVWYWDFSCIFFPDLGSYNANCASLPPPDPSLLPGALQVQECHLAQWHRNINMRQELWSKQEWQREQNQHRCNINDDQRVRHCRNWVEYLELVDKRRSKQHNERPKHYGEQQVLPLAQPRKCSSHRELLEHINIIQSYDLLTENSRLPCSELWRIIFNLYQPDTEFKKSCPGKPYTRLCVCSFDEPVPNLHVLNKLSLQSGDVAMTFAVVDHGDISFYSFKDFKLPTDVY</sequence>
<protein>
    <recommendedName>
        <fullName evidence="3">tRNA-splicing endonuclease subunit Sen54 N-terminal domain-containing protein</fullName>
    </recommendedName>
</protein>
<evidence type="ECO:0000256" key="2">
    <source>
        <dbReference type="ARBA" id="ARBA00022694"/>
    </source>
</evidence>
<dbReference type="PANTHER" id="PTHR21027">
    <property type="entry name" value="TRNA-SPLICING ENDONUCLEASE SUBUNIT SEN54"/>
    <property type="match status" value="1"/>
</dbReference>
<evidence type="ECO:0000259" key="3">
    <source>
        <dbReference type="Pfam" id="PF12928"/>
    </source>
</evidence>
<proteinExistence type="inferred from homology"/>